<feature type="domain" description="GGDEF" evidence="5">
    <location>
        <begin position="456"/>
        <end position="588"/>
    </location>
</feature>
<evidence type="ECO:0000313" key="6">
    <source>
        <dbReference type="EMBL" id="BAH77031.1"/>
    </source>
</evidence>
<dbReference type="SUPFAM" id="SSF55073">
    <property type="entry name" value="Nucleotide cyclase"/>
    <property type="match status" value="1"/>
</dbReference>
<evidence type="ECO:0000256" key="3">
    <source>
        <dbReference type="SAM" id="Coils"/>
    </source>
</evidence>
<dbReference type="Gene3D" id="3.30.70.270">
    <property type="match status" value="1"/>
</dbReference>
<dbReference type="GO" id="GO:0052621">
    <property type="term" value="F:diguanylate cyclase activity"/>
    <property type="evidence" value="ECO:0007669"/>
    <property type="project" value="UniProtKB-EC"/>
</dbReference>
<dbReference type="NCBIfam" id="TIGR00254">
    <property type="entry name" value="GGDEF"/>
    <property type="match status" value="1"/>
</dbReference>
<name>C4XL90_SOLM1</name>
<dbReference type="EMBL" id="AP010904">
    <property type="protein sequence ID" value="BAH77031.1"/>
    <property type="molecule type" value="Genomic_DNA"/>
</dbReference>
<dbReference type="PANTHER" id="PTHR45138:SF9">
    <property type="entry name" value="DIGUANYLATE CYCLASE DGCM-RELATED"/>
    <property type="match status" value="1"/>
</dbReference>
<dbReference type="STRING" id="573370.DMR_35400"/>
<accession>C4XL90</accession>
<dbReference type="SMART" id="SM00267">
    <property type="entry name" value="GGDEF"/>
    <property type="match status" value="1"/>
</dbReference>
<evidence type="ECO:0000256" key="4">
    <source>
        <dbReference type="SAM" id="Phobius"/>
    </source>
</evidence>
<dbReference type="eggNOG" id="COG3706">
    <property type="taxonomic scope" value="Bacteria"/>
</dbReference>
<evidence type="ECO:0000256" key="2">
    <source>
        <dbReference type="ARBA" id="ARBA00034247"/>
    </source>
</evidence>
<dbReference type="HOGENOM" id="CLU_467511_0_0_7"/>
<proteinExistence type="predicted"/>
<dbReference type="EC" id="2.7.7.65" evidence="1"/>
<organism evidence="6 7">
    <name type="scientific">Solidesulfovibrio magneticus (strain ATCC 700980 / DSM 13731 / RS-1)</name>
    <name type="common">Desulfovibrio magneticus</name>
    <dbReference type="NCBI Taxonomy" id="573370"/>
    <lineage>
        <taxon>Bacteria</taxon>
        <taxon>Pseudomonadati</taxon>
        <taxon>Thermodesulfobacteriota</taxon>
        <taxon>Desulfovibrionia</taxon>
        <taxon>Desulfovibrionales</taxon>
        <taxon>Desulfovibrionaceae</taxon>
        <taxon>Solidesulfovibrio</taxon>
    </lineage>
</organism>
<comment type="catalytic activity">
    <reaction evidence="2">
        <text>2 GTP = 3',3'-c-di-GMP + 2 diphosphate</text>
        <dbReference type="Rhea" id="RHEA:24898"/>
        <dbReference type="ChEBI" id="CHEBI:33019"/>
        <dbReference type="ChEBI" id="CHEBI:37565"/>
        <dbReference type="ChEBI" id="CHEBI:58805"/>
        <dbReference type="EC" id="2.7.7.65"/>
    </reaction>
</comment>
<keyword evidence="4" id="KW-0472">Membrane</keyword>
<dbReference type="AlphaFoldDB" id="C4XL90"/>
<reference evidence="6 7" key="1">
    <citation type="journal article" date="2009" name="Genome Res.">
        <title>Whole genome sequence of Desulfovibrio magneticus strain RS-1 revealed common gene clusters in magnetotactic bacteria.</title>
        <authorList>
            <person name="Nakazawa H."/>
            <person name="Arakaki A."/>
            <person name="Narita-Yamada S."/>
            <person name="Yashiro I."/>
            <person name="Jinno K."/>
            <person name="Aoki N."/>
            <person name="Tsuruyama A."/>
            <person name="Okamura Y."/>
            <person name="Tanikawa S."/>
            <person name="Fujita N."/>
            <person name="Takeyama H."/>
            <person name="Matsunaga T."/>
        </authorList>
    </citation>
    <scope>NUCLEOTIDE SEQUENCE [LARGE SCALE GENOMIC DNA]</scope>
    <source>
        <strain evidence="7">ATCC 700980 / DSM 13731 / RS-1</strain>
    </source>
</reference>
<dbReference type="InterPro" id="IPR043128">
    <property type="entry name" value="Rev_trsase/Diguanyl_cyclase"/>
</dbReference>
<dbReference type="CDD" id="cd01949">
    <property type="entry name" value="GGDEF"/>
    <property type="match status" value="1"/>
</dbReference>
<dbReference type="InterPro" id="IPR050469">
    <property type="entry name" value="Diguanylate_Cyclase"/>
</dbReference>
<keyword evidence="4" id="KW-0812">Transmembrane</keyword>
<dbReference type="InterPro" id="IPR000160">
    <property type="entry name" value="GGDEF_dom"/>
</dbReference>
<dbReference type="KEGG" id="dma:DMR_35400"/>
<dbReference type="Gene3D" id="3.40.50.2300">
    <property type="match status" value="1"/>
</dbReference>
<dbReference type="PROSITE" id="PS50887">
    <property type="entry name" value="GGDEF"/>
    <property type="match status" value="1"/>
</dbReference>
<evidence type="ECO:0000259" key="5">
    <source>
        <dbReference type="PROSITE" id="PS50887"/>
    </source>
</evidence>
<evidence type="ECO:0000256" key="1">
    <source>
        <dbReference type="ARBA" id="ARBA00012528"/>
    </source>
</evidence>
<keyword evidence="7" id="KW-1185">Reference proteome</keyword>
<dbReference type="Pfam" id="PF00990">
    <property type="entry name" value="GGDEF"/>
    <property type="match status" value="1"/>
</dbReference>
<protein>
    <recommendedName>
        <fullName evidence="1">diguanylate cyclase</fullName>
        <ecNumber evidence="1">2.7.7.65</ecNumber>
    </recommendedName>
</protein>
<dbReference type="FunFam" id="3.30.70.270:FF:000001">
    <property type="entry name" value="Diguanylate cyclase domain protein"/>
    <property type="match status" value="1"/>
</dbReference>
<keyword evidence="3" id="KW-0175">Coiled coil</keyword>
<gene>
    <name evidence="6" type="ordered locus">DMR_35400</name>
</gene>
<keyword evidence="4" id="KW-1133">Transmembrane helix</keyword>
<dbReference type="Proteomes" id="UP000009071">
    <property type="component" value="Chromosome"/>
</dbReference>
<dbReference type="GO" id="GO:0005886">
    <property type="term" value="C:plasma membrane"/>
    <property type="evidence" value="ECO:0007669"/>
    <property type="project" value="TreeGrafter"/>
</dbReference>
<evidence type="ECO:0000313" key="7">
    <source>
        <dbReference type="Proteomes" id="UP000009071"/>
    </source>
</evidence>
<feature type="coiled-coil region" evidence="3">
    <location>
        <begin position="387"/>
        <end position="428"/>
    </location>
</feature>
<dbReference type="GO" id="GO:1902201">
    <property type="term" value="P:negative regulation of bacterial-type flagellum-dependent cell motility"/>
    <property type="evidence" value="ECO:0007669"/>
    <property type="project" value="TreeGrafter"/>
</dbReference>
<feature type="transmembrane region" description="Helical" evidence="4">
    <location>
        <begin position="351"/>
        <end position="371"/>
    </location>
</feature>
<dbReference type="PANTHER" id="PTHR45138">
    <property type="entry name" value="REGULATORY COMPONENTS OF SENSORY TRANSDUCTION SYSTEM"/>
    <property type="match status" value="1"/>
</dbReference>
<sequence length="596" mass="65314">MRMPAHPVAVFRGACLLCAWLFLTMHPGLVWGKDRKNVLVLHNFNQDYPAVAAFDLGLRETFAADARFDVRFFAEYLNIQAYEDLPAYQPEAARYLRLKYGHVRPDAVFADNAVTPMIARHLDGLFAGVPLLVQAEKDAPGGVVVPGMTPMPWAVSEEAIDRNFQLIERLLPQVRRVVVVLGASSAEARMGAAVRAAAARHAGRLFVETTQSLGLDAMLDKVGSLERDTAVLAVRFGRDAAGNSHIPARVLRQVAERASVPVFGVDRHVLGNGMVGGYSHAPRLAGRLVAAWMISHFDGRGDAKVPELNDFLIYAFDARALERWNIPESALPPGSELLYRRESLWEGYKPYILGGGLVFMAQSALVVGLVVNRRRRRRAEAALAALNASLEARVMARTRELHEANEALHDAKEELENLNASLERLSRTDSLTGLPNRRRAEEALHEALVRFRRYGHGFVVAMADIDHFKQINDAIGHDAGDAALRHAARAMAGSLRETDLVARWGGEEFLLFMPDTAEAGARRLLARICDCLASDGLSCAALSAPLTATFGAAAIRPGESLDELLRRADQALYRGKAMGRNRVIWDGEDGTEAAVC</sequence>
<dbReference type="GO" id="GO:0043709">
    <property type="term" value="P:cell adhesion involved in single-species biofilm formation"/>
    <property type="evidence" value="ECO:0007669"/>
    <property type="project" value="TreeGrafter"/>
</dbReference>
<dbReference type="InterPro" id="IPR029787">
    <property type="entry name" value="Nucleotide_cyclase"/>
</dbReference>